<reference evidence="21 22" key="1">
    <citation type="submission" date="2020-02" db="EMBL/GenBank/DDBJ databases">
        <authorList>
            <person name="Zheng R.K."/>
            <person name="Sun C.M."/>
        </authorList>
    </citation>
    <scope>NUCLEOTIDE SEQUENCE [LARGE SCALE GENOMIC DNA]</scope>
    <source>
        <strain evidence="22">rifampicinis</strain>
    </source>
</reference>
<keyword evidence="22" id="KW-1185">Reference proteome</keyword>
<comment type="cofactor">
    <cofactor evidence="2 18">
        <name>NAD(+)</name>
        <dbReference type="ChEBI" id="CHEBI:57540"/>
    </cofactor>
</comment>
<keyword evidence="15 18" id="KW-0057">Aromatic amino acid biosynthesis</keyword>
<feature type="binding site" evidence="18">
    <location>
        <position position="252"/>
    </location>
    <ligand>
        <name>Zn(2+)</name>
        <dbReference type="ChEBI" id="CHEBI:29105"/>
    </ligand>
</feature>
<dbReference type="EMBL" id="CP062983">
    <property type="protein sequence ID" value="QPC80784.1"/>
    <property type="molecule type" value="Genomic_DNA"/>
</dbReference>
<dbReference type="KEGG" id="pmet:G4Y79_13810"/>
<dbReference type="EC" id="4.2.3.4" evidence="7 18"/>
<evidence type="ECO:0000256" key="3">
    <source>
        <dbReference type="ARBA" id="ARBA00001947"/>
    </source>
</evidence>
<dbReference type="RefSeq" id="WP_195168859.1">
    <property type="nucleotide sequence ID" value="NZ_CP062983.1"/>
</dbReference>
<evidence type="ECO:0000313" key="21">
    <source>
        <dbReference type="EMBL" id="QPC80784.1"/>
    </source>
</evidence>
<feature type="binding site" evidence="18">
    <location>
        <position position="148"/>
    </location>
    <ligand>
        <name>NAD(+)</name>
        <dbReference type="ChEBI" id="CHEBI:57540"/>
    </ligand>
</feature>
<dbReference type="GO" id="GO:0000166">
    <property type="term" value="F:nucleotide binding"/>
    <property type="evidence" value="ECO:0007669"/>
    <property type="project" value="UniProtKB-KW"/>
</dbReference>
<evidence type="ECO:0000256" key="17">
    <source>
        <dbReference type="ARBA" id="ARBA00023285"/>
    </source>
</evidence>
<sequence length="347" mass="37239">MASLTVNAPQGTYDILIQRGLLEAVKADPAAYGLDGHVVIISNTTVGPLYGEALAQALPNADLVNMLDGEAYKSLETIALFYDALVAAGADRHSTVLALGGGVVGDAAGFAAATYMRGIALVQMPTSLLAMVDSSVGGKVGVDLPQGKNLVGAFKQPDRVLIDPDVLHTLPPEQWRCGMAEAVKHGFLADADLLNPDLHTPERAQDLVMRAVQVKINVVEEDPYEYGIRAYLNLGHTFAHAIEQVTEYGWLHGEAVGFGLLAAAKLSERLGLCDVALFEQVDTILAEVGLPRQITGLDPAAIYEAMKTDKKWKNGRSRFVLLRGMHQPEIVHDVPREDVIAVLESLM</sequence>
<feature type="binding site" evidence="18">
    <location>
        <begin position="126"/>
        <end position="127"/>
    </location>
    <ligand>
        <name>NAD(+)</name>
        <dbReference type="ChEBI" id="CHEBI:57540"/>
    </ligand>
</feature>
<dbReference type="HAMAP" id="MF_00110">
    <property type="entry name" value="DHQ_synthase"/>
    <property type="match status" value="1"/>
</dbReference>
<evidence type="ECO:0000256" key="6">
    <source>
        <dbReference type="ARBA" id="ARBA00005412"/>
    </source>
</evidence>
<keyword evidence="11 18" id="KW-0479">Metal-binding</keyword>
<comment type="function">
    <text evidence="18">Catalyzes the conversion of 3-deoxy-D-arabino-heptulosonate 7-phosphate (DAHP) to dehydroquinate (DHQ).</text>
</comment>
<dbReference type="Gene3D" id="1.20.1090.10">
    <property type="entry name" value="Dehydroquinate synthase-like - alpha domain"/>
    <property type="match status" value="1"/>
</dbReference>
<evidence type="ECO:0000256" key="7">
    <source>
        <dbReference type="ARBA" id="ARBA00013031"/>
    </source>
</evidence>
<dbReference type="GO" id="GO:0005737">
    <property type="term" value="C:cytoplasm"/>
    <property type="evidence" value="ECO:0007669"/>
    <property type="project" value="UniProtKB-SubCell"/>
</dbReference>
<feature type="binding site" evidence="18">
    <location>
        <position position="181"/>
    </location>
    <ligand>
        <name>Zn(2+)</name>
        <dbReference type="ChEBI" id="CHEBI:29105"/>
    </ligand>
</feature>
<dbReference type="Pfam" id="PF01761">
    <property type="entry name" value="DHQ_synthase"/>
    <property type="match status" value="1"/>
</dbReference>
<dbReference type="GO" id="GO:0009073">
    <property type="term" value="P:aromatic amino acid family biosynthetic process"/>
    <property type="evidence" value="ECO:0007669"/>
    <property type="project" value="UniProtKB-KW"/>
</dbReference>
<keyword evidence="10 18" id="KW-0028">Amino-acid biosynthesis</keyword>
<dbReference type="InterPro" id="IPR016037">
    <property type="entry name" value="DHQ_synth_AroB"/>
</dbReference>
<evidence type="ECO:0000256" key="14">
    <source>
        <dbReference type="ARBA" id="ARBA00023027"/>
    </source>
</evidence>
<gene>
    <name evidence="18 21" type="primary">aroB</name>
    <name evidence="21" type="ORF">G4Y79_13810</name>
</gene>
<keyword evidence="14 18" id="KW-0520">NAD</keyword>
<evidence type="ECO:0000256" key="15">
    <source>
        <dbReference type="ARBA" id="ARBA00023141"/>
    </source>
</evidence>
<dbReference type="AlphaFoldDB" id="A0A7S8E5K5"/>
<feature type="binding site" evidence="18">
    <location>
        <position position="236"/>
    </location>
    <ligand>
        <name>Zn(2+)</name>
        <dbReference type="ChEBI" id="CHEBI:29105"/>
    </ligand>
</feature>
<evidence type="ECO:0000256" key="16">
    <source>
        <dbReference type="ARBA" id="ARBA00023239"/>
    </source>
</evidence>
<proteinExistence type="inferred from homology"/>
<comment type="subcellular location">
    <subcellularLocation>
        <location evidence="4 18">Cytoplasm</location>
    </subcellularLocation>
</comment>
<dbReference type="Gene3D" id="3.40.50.1970">
    <property type="match status" value="1"/>
</dbReference>
<evidence type="ECO:0000256" key="8">
    <source>
        <dbReference type="ARBA" id="ARBA00017684"/>
    </source>
</evidence>
<dbReference type="InterPro" id="IPR030963">
    <property type="entry name" value="DHQ_synth_fam"/>
</dbReference>
<feature type="domain" description="3-dehydroquinate synthase C-terminal" evidence="20">
    <location>
        <begin position="178"/>
        <end position="311"/>
    </location>
</feature>
<evidence type="ECO:0000256" key="11">
    <source>
        <dbReference type="ARBA" id="ARBA00022723"/>
    </source>
</evidence>
<dbReference type="InterPro" id="IPR056179">
    <property type="entry name" value="DHQS_C"/>
</dbReference>
<dbReference type="InterPro" id="IPR050071">
    <property type="entry name" value="Dehydroquinate_synthase"/>
</dbReference>
<dbReference type="CDD" id="cd08195">
    <property type="entry name" value="DHQS"/>
    <property type="match status" value="1"/>
</dbReference>
<comment type="pathway">
    <text evidence="5 18">Metabolic intermediate biosynthesis; chorismate biosynthesis; chorismate from D-erythrose 4-phosphate and phosphoenolpyruvate: step 2/7.</text>
</comment>
<organism evidence="21 22">
    <name type="scientific">Phototrophicus methaneseepsis</name>
    <dbReference type="NCBI Taxonomy" id="2710758"/>
    <lineage>
        <taxon>Bacteria</taxon>
        <taxon>Bacillati</taxon>
        <taxon>Chloroflexota</taxon>
        <taxon>Candidatus Thermofontia</taxon>
        <taxon>Phototrophicales</taxon>
        <taxon>Phototrophicaceae</taxon>
        <taxon>Phototrophicus</taxon>
    </lineage>
</organism>
<dbReference type="PIRSF" id="PIRSF001455">
    <property type="entry name" value="DHQ_synth"/>
    <property type="match status" value="1"/>
</dbReference>
<dbReference type="InterPro" id="IPR030960">
    <property type="entry name" value="DHQS/DOIS_N"/>
</dbReference>
<feature type="binding site" evidence="18">
    <location>
        <begin position="102"/>
        <end position="106"/>
    </location>
    <ligand>
        <name>NAD(+)</name>
        <dbReference type="ChEBI" id="CHEBI:57540"/>
    </ligand>
</feature>
<dbReference type="GO" id="GO:0046872">
    <property type="term" value="F:metal ion binding"/>
    <property type="evidence" value="ECO:0007669"/>
    <property type="project" value="UniProtKB-KW"/>
</dbReference>
<dbReference type="GO" id="GO:0008652">
    <property type="term" value="P:amino acid biosynthetic process"/>
    <property type="evidence" value="ECO:0007669"/>
    <property type="project" value="UniProtKB-KW"/>
</dbReference>
<protein>
    <recommendedName>
        <fullName evidence="8 18">3-dehydroquinate synthase</fullName>
        <shortName evidence="18">DHQS</shortName>
        <ecNumber evidence="7 18">4.2.3.4</ecNumber>
    </recommendedName>
</protein>
<evidence type="ECO:0000259" key="20">
    <source>
        <dbReference type="Pfam" id="PF24621"/>
    </source>
</evidence>
<comment type="catalytic activity">
    <reaction evidence="1 18">
        <text>7-phospho-2-dehydro-3-deoxy-D-arabino-heptonate = 3-dehydroquinate + phosphate</text>
        <dbReference type="Rhea" id="RHEA:21968"/>
        <dbReference type="ChEBI" id="CHEBI:32364"/>
        <dbReference type="ChEBI" id="CHEBI:43474"/>
        <dbReference type="ChEBI" id="CHEBI:58394"/>
        <dbReference type="EC" id="4.2.3.4"/>
    </reaction>
</comment>
<evidence type="ECO:0000256" key="4">
    <source>
        <dbReference type="ARBA" id="ARBA00004496"/>
    </source>
</evidence>
<evidence type="ECO:0000256" key="13">
    <source>
        <dbReference type="ARBA" id="ARBA00022833"/>
    </source>
</evidence>
<evidence type="ECO:0000256" key="18">
    <source>
        <dbReference type="HAMAP-Rule" id="MF_00110"/>
    </source>
</evidence>
<comment type="caution">
    <text evidence="18">Lacks conserved residue(s) required for the propagation of feature annotation.</text>
</comment>
<feature type="binding site" evidence="18">
    <location>
        <begin position="68"/>
        <end position="73"/>
    </location>
    <ligand>
        <name>NAD(+)</name>
        <dbReference type="ChEBI" id="CHEBI:57540"/>
    </ligand>
</feature>
<evidence type="ECO:0000256" key="5">
    <source>
        <dbReference type="ARBA" id="ARBA00004661"/>
    </source>
</evidence>
<feature type="binding site" evidence="18">
    <location>
        <position position="139"/>
    </location>
    <ligand>
        <name>NAD(+)</name>
        <dbReference type="ChEBI" id="CHEBI:57540"/>
    </ligand>
</feature>
<keyword evidence="9 18" id="KW-0963">Cytoplasm</keyword>
<evidence type="ECO:0000256" key="10">
    <source>
        <dbReference type="ARBA" id="ARBA00022605"/>
    </source>
</evidence>
<dbReference type="FunFam" id="3.40.50.1970:FF:000007">
    <property type="entry name" value="Pentafunctional AROM polypeptide"/>
    <property type="match status" value="1"/>
</dbReference>
<dbReference type="NCBIfam" id="TIGR01357">
    <property type="entry name" value="aroB"/>
    <property type="match status" value="1"/>
</dbReference>
<evidence type="ECO:0000259" key="19">
    <source>
        <dbReference type="Pfam" id="PF01761"/>
    </source>
</evidence>
<evidence type="ECO:0000256" key="12">
    <source>
        <dbReference type="ARBA" id="ARBA00022741"/>
    </source>
</evidence>
<evidence type="ECO:0000256" key="2">
    <source>
        <dbReference type="ARBA" id="ARBA00001911"/>
    </source>
</evidence>
<comment type="cofactor">
    <cofactor evidence="18">
        <name>Co(2+)</name>
        <dbReference type="ChEBI" id="CHEBI:48828"/>
    </cofactor>
    <cofactor evidence="18">
        <name>Zn(2+)</name>
        <dbReference type="ChEBI" id="CHEBI:29105"/>
    </cofactor>
    <text evidence="18">Binds 1 divalent metal cation per subunit. Can use either Co(2+) or Zn(2+).</text>
</comment>
<dbReference type="Proteomes" id="UP000594468">
    <property type="component" value="Chromosome"/>
</dbReference>
<comment type="similarity">
    <text evidence="6 18">Belongs to the sugar phosphate cyclases superfamily. Dehydroquinate synthase family.</text>
</comment>
<dbReference type="PANTHER" id="PTHR43622">
    <property type="entry name" value="3-DEHYDROQUINATE SYNTHASE"/>
    <property type="match status" value="1"/>
</dbReference>
<dbReference type="UniPathway" id="UPA00053">
    <property type="reaction ID" value="UER00085"/>
</dbReference>
<comment type="cofactor">
    <cofactor evidence="3">
        <name>Zn(2+)</name>
        <dbReference type="ChEBI" id="CHEBI:29105"/>
    </cofactor>
</comment>
<evidence type="ECO:0000256" key="1">
    <source>
        <dbReference type="ARBA" id="ARBA00001393"/>
    </source>
</evidence>
<keyword evidence="16 18" id="KW-0456">Lyase</keyword>
<dbReference type="Pfam" id="PF24621">
    <property type="entry name" value="DHQS_C"/>
    <property type="match status" value="1"/>
</dbReference>
<dbReference type="GO" id="GO:0003856">
    <property type="term" value="F:3-dehydroquinate synthase activity"/>
    <property type="evidence" value="ECO:0007669"/>
    <property type="project" value="UniProtKB-UniRule"/>
</dbReference>
<evidence type="ECO:0000256" key="9">
    <source>
        <dbReference type="ARBA" id="ARBA00022490"/>
    </source>
</evidence>
<feature type="domain" description="3-dehydroquinate synthase N-terminal" evidence="19">
    <location>
        <begin position="65"/>
        <end position="176"/>
    </location>
</feature>
<keyword evidence="12 18" id="KW-0547">Nucleotide-binding</keyword>
<dbReference type="SUPFAM" id="SSF56796">
    <property type="entry name" value="Dehydroquinate synthase-like"/>
    <property type="match status" value="1"/>
</dbReference>
<dbReference type="PANTHER" id="PTHR43622:SF7">
    <property type="entry name" value="3-DEHYDROQUINATE SYNTHASE, CHLOROPLASTIC"/>
    <property type="match status" value="1"/>
</dbReference>
<keyword evidence="13 18" id="KW-0862">Zinc</keyword>
<accession>A0A7S8E5K5</accession>
<keyword evidence="17 18" id="KW-0170">Cobalt</keyword>
<name>A0A7S8E5K5_9CHLR</name>
<evidence type="ECO:0000313" key="22">
    <source>
        <dbReference type="Proteomes" id="UP000594468"/>
    </source>
</evidence>
<dbReference type="GO" id="GO:0009423">
    <property type="term" value="P:chorismate biosynthetic process"/>
    <property type="evidence" value="ECO:0007669"/>
    <property type="project" value="UniProtKB-UniRule"/>
</dbReference>